<evidence type="ECO:0000256" key="3">
    <source>
        <dbReference type="ARBA" id="ARBA00022692"/>
    </source>
</evidence>
<keyword evidence="3" id="KW-0812">Transmembrane</keyword>
<evidence type="ECO:0000313" key="7">
    <source>
        <dbReference type="Proteomes" id="UP000827092"/>
    </source>
</evidence>
<keyword evidence="5" id="KW-0472">Membrane</keyword>
<dbReference type="Proteomes" id="UP000827092">
    <property type="component" value="Unassembled WGS sequence"/>
</dbReference>
<accession>A0AAV6URT3</accession>
<comment type="similarity">
    <text evidence="2">Belongs to the IFI6/IFI27 family.</text>
</comment>
<dbReference type="Pfam" id="PF06140">
    <property type="entry name" value="Ifi-6-16"/>
    <property type="match status" value="1"/>
</dbReference>
<dbReference type="GO" id="GO:0016020">
    <property type="term" value="C:membrane"/>
    <property type="evidence" value="ECO:0007669"/>
    <property type="project" value="UniProtKB-SubCell"/>
</dbReference>
<comment type="caution">
    <text evidence="6">The sequence shown here is derived from an EMBL/GenBank/DDBJ whole genome shotgun (WGS) entry which is preliminary data.</text>
</comment>
<evidence type="ECO:0000313" key="6">
    <source>
        <dbReference type="EMBL" id="KAG8186001.1"/>
    </source>
</evidence>
<comment type="subcellular location">
    <subcellularLocation>
        <location evidence="1">Membrane</location>
        <topology evidence="1">Multi-pass membrane protein</topology>
    </subcellularLocation>
</comment>
<dbReference type="EMBL" id="JAFNEN010000317">
    <property type="protein sequence ID" value="KAG8186001.1"/>
    <property type="molecule type" value="Genomic_DNA"/>
</dbReference>
<reference evidence="6 7" key="1">
    <citation type="journal article" date="2022" name="Nat. Ecol. Evol.">
        <title>A masculinizing supergene underlies an exaggerated male reproductive morph in a spider.</title>
        <authorList>
            <person name="Hendrickx F."/>
            <person name="De Corte Z."/>
            <person name="Sonet G."/>
            <person name="Van Belleghem S.M."/>
            <person name="Kostlbacher S."/>
            <person name="Vangestel C."/>
        </authorList>
    </citation>
    <scope>NUCLEOTIDE SEQUENCE [LARGE SCALE GENOMIC DNA]</scope>
    <source>
        <strain evidence="6">W744_W776</strain>
    </source>
</reference>
<evidence type="ECO:0000256" key="4">
    <source>
        <dbReference type="ARBA" id="ARBA00022989"/>
    </source>
</evidence>
<keyword evidence="7" id="KW-1185">Reference proteome</keyword>
<dbReference type="InterPro" id="IPR009311">
    <property type="entry name" value="IFI6/IFI27-like"/>
</dbReference>
<gene>
    <name evidence="6" type="ORF">JTE90_027671</name>
</gene>
<name>A0AAV6URT3_9ARAC</name>
<organism evidence="6 7">
    <name type="scientific">Oedothorax gibbosus</name>
    <dbReference type="NCBI Taxonomy" id="931172"/>
    <lineage>
        <taxon>Eukaryota</taxon>
        <taxon>Metazoa</taxon>
        <taxon>Ecdysozoa</taxon>
        <taxon>Arthropoda</taxon>
        <taxon>Chelicerata</taxon>
        <taxon>Arachnida</taxon>
        <taxon>Araneae</taxon>
        <taxon>Araneomorphae</taxon>
        <taxon>Entelegynae</taxon>
        <taxon>Araneoidea</taxon>
        <taxon>Linyphiidae</taxon>
        <taxon>Erigoninae</taxon>
        <taxon>Oedothorax</taxon>
    </lineage>
</organism>
<proteinExistence type="inferred from homology"/>
<protein>
    <submittedName>
        <fullName evidence="6">Uncharacterized protein</fullName>
    </submittedName>
</protein>
<dbReference type="AlphaFoldDB" id="A0AAV6URT3"/>
<keyword evidence="4" id="KW-1133">Transmembrane helix</keyword>
<dbReference type="InterPro" id="IPR038213">
    <property type="entry name" value="IFI6/IFI27-like_sf"/>
</dbReference>
<sequence>MIIDVATNIQNKFVFIYEWLIKFSIMLFDKGAIAEMVTRAVAAGGGNIAAIGAAGLQAAGTGASKLASATGNAVNNIAESTKAAMAATAGGFNGINYPTNAIAAIAGSAVATAGGMAAVGTAGLSAAGAGAGKIAAATGGAFKNIVEIKAGNPDEGGADFYINNCGIRLPSKGTVIAVGAGAAIAVAGATVLVPAVGFTAAGVKAGTLAAATHSAIGNVAAGSTFASLQSAGVLGLAGTTKAGIAIAGGATGGLIKNKL</sequence>
<evidence type="ECO:0000256" key="2">
    <source>
        <dbReference type="ARBA" id="ARBA00007262"/>
    </source>
</evidence>
<evidence type="ECO:0000256" key="5">
    <source>
        <dbReference type="ARBA" id="ARBA00023136"/>
    </source>
</evidence>
<evidence type="ECO:0000256" key="1">
    <source>
        <dbReference type="ARBA" id="ARBA00004141"/>
    </source>
</evidence>
<dbReference type="Gene3D" id="6.10.110.10">
    <property type="match status" value="1"/>
</dbReference>